<comment type="caution">
    <text evidence="6">The sequence shown here is derived from an EMBL/GenBank/DDBJ whole genome shotgun (WGS) entry which is preliminary data.</text>
</comment>
<evidence type="ECO:0000256" key="3">
    <source>
        <dbReference type="ARBA" id="ARBA00013368"/>
    </source>
</evidence>
<organism evidence="6 7">
    <name type="scientific">Dactylosporangium siamense</name>
    <dbReference type="NCBI Taxonomy" id="685454"/>
    <lineage>
        <taxon>Bacteria</taxon>
        <taxon>Bacillati</taxon>
        <taxon>Actinomycetota</taxon>
        <taxon>Actinomycetes</taxon>
        <taxon>Micromonosporales</taxon>
        <taxon>Micromonosporaceae</taxon>
        <taxon>Dactylosporangium</taxon>
    </lineage>
</organism>
<evidence type="ECO:0000259" key="5">
    <source>
        <dbReference type="Pfam" id="PF13476"/>
    </source>
</evidence>
<dbReference type="Pfam" id="PF13476">
    <property type="entry name" value="AAA_23"/>
    <property type="match status" value="1"/>
</dbReference>
<dbReference type="InterPro" id="IPR027417">
    <property type="entry name" value="P-loop_NTPase"/>
</dbReference>
<dbReference type="AlphaFoldDB" id="A0A919U740"/>
<gene>
    <name evidence="6" type="ORF">Dsi01nite_021980</name>
</gene>
<dbReference type="SUPFAM" id="SSF52540">
    <property type="entry name" value="P-loop containing nucleoside triphosphate hydrolases"/>
    <property type="match status" value="1"/>
</dbReference>
<feature type="domain" description="Rad50/SbcC-type AAA" evidence="5">
    <location>
        <begin position="5"/>
        <end position="185"/>
    </location>
</feature>
<evidence type="ECO:0000256" key="4">
    <source>
        <dbReference type="SAM" id="Coils"/>
    </source>
</evidence>
<dbReference type="GO" id="GO:0016887">
    <property type="term" value="F:ATP hydrolysis activity"/>
    <property type="evidence" value="ECO:0007669"/>
    <property type="project" value="InterPro"/>
</dbReference>
<dbReference type="RefSeq" id="WP_203846004.1">
    <property type="nucleotide sequence ID" value="NZ_BAAAVW010000001.1"/>
</dbReference>
<sequence>MRPIRLDMDGFTVFRQPTTVDFTDTDFFALIGPTGSGKSTILDAITFALYGTVPRWGDRRAIANALAPSATEARVRFVFESAGVRYVLARVVRRDGKGAVTTKHAGLEALPHGFDLARFDTGISAEDMGTVLAGTPNEVDLAVQTVIGLPYEQFTKCVVLPQGEFAAFLHAKPAERQKILVNLLGLDVYGQIRERANTLGGAADAKLKVLGEQLAGMSDVDDAALAAAAAKAAALRTLTDGVDRIGPQLDDAAKLAVAAAETLTGLDTEIDRLTRLRVPADAGTLAAGAAAARSAVTAAVDGARAAEEREEKLRGELQAAGDQTALRRLLDAHGERDRLAAEAATVHGTVATAEREHAKATGALGVARTKAKDAMEALEAAREAYQTAVAVDRATALRPHLRVGDDCPVCTQTVQVLPETPHEPAVAAAKAAGDAARKRSDAAERVVAEQDKVVRDLDRGLAAAKAHAEQVDARLSTLDTALDGAPAPEALRRDLDAIAKLHSGLERAGAEVRKAREAHRKAAGAADKAEDQLRAAWKAFDAARDALAAFGPPPADRDDLADAWATLTGWAGTAAGERQARRPAAVGAVQDAEARVTTVRDDLRALFAGAGLPAPGTDPAREAAVALERAEAAHRRIEERRAEADRLRGHRDEVAKEAQVAKALAQHLRADRFERWLLAEALDTLVDGASSTLRELSGGQYDLGHDKGEFYVVDHHDAGLRRAVRTLSGGETFQASLALALALSEQLAGMSTSAASLESIVLDEGFGTLDQSTLDTVAATLEALAARGDRMVGVVTHVGALAERIPVRFEVRRDARTARVERIGL</sequence>
<keyword evidence="4" id="KW-0175">Coiled coil</keyword>
<protein>
    <recommendedName>
        <fullName evidence="3">Nuclease SbcCD subunit C</fullName>
    </recommendedName>
</protein>
<reference evidence="6" key="1">
    <citation type="submission" date="2021-01" db="EMBL/GenBank/DDBJ databases">
        <title>Whole genome shotgun sequence of Dactylosporangium siamense NBRC 106093.</title>
        <authorList>
            <person name="Komaki H."/>
            <person name="Tamura T."/>
        </authorList>
    </citation>
    <scope>NUCLEOTIDE SEQUENCE</scope>
    <source>
        <strain evidence="6">NBRC 106093</strain>
    </source>
</reference>
<name>A0A919U740_9ACTN</name>
<evidence type="ECO:0000313" key="7">
    <source>
        <dbReference type="Proteomes" id="UP000660611"/>
    </source>
</evidence>
<dbReference type="Pfam" id="PF13558">
    <property type="entry name" value="SbcC_Walker_B"/>
    <property type="match status" value="1"/>
</dbReference>
<dbReference type="GO" id="GO:0006302">
    <property type="term" value="P:double-strand break repair"/>
    <property type="evidence" value="ECO:0007669"/>
    <property type="project" value="InterPro"/>
</dbReference>
<keyword evidence="7" id="KW-1185">Reference proteome</keyword>
<dbReference type="Proteomes" id="UP000660611">
    <property type="component" value="Unassembled WGS sequence"/>
</dbReference>
<evidence type="ECO:0000256" key="2">
    <source>
        <dbReference type="ARBA" id="ARBA00011322"/>
    </source>
</evidence>
<dbReference type="EMBL" id="BONQ01000033">
    <property type="protein sequence ID" value="GIG44157.1"/>
    <property type="molecule type" value="Genomic_DNA"/>
</dbReference>
<dbReference type="Gene3D" id="3.40.50.300">
    <property type="entry name" value="P-loop containing nucleotide triphosphate hydrolases"/>
    <property type="match status" value="2"/>
</dbReference>
<evidence type="ECO:0000313" key="6">
    <source>
        <dbReference type="EMBL" id="GIG44157.1"/>
    </source>
</evidence>
<feature type="coiled-coil region" evidence="4">
    <location>
        <begin position="620"/>
        <end position="647"/>
    </location>
</feature>
<proteinExistence type="inferred from homology"/>
<evidence type="ECO:0000256" key="1">
    <source>
        <dbReference type="ARBA" id="ARBA00006930"/>
    </source>
</evidence>
<comment type="similarity">
    <text evidence="1">Belongs to the SMC family. SbcC subfamily.</text>
</comment>
<dbReference type="PANTHER" id="PTHR32114:SF2">
    <property type="entry name" value="ABC TRANSPORTER ABCH.3"/>
    <property type="match status" value="1"/>
</dbReference>
<dbReference type="PANTHER" id="PTHR32114">
    <property type="entry name" value="ABC TRANSPORTER ABCH.3"/>
    <property type="match status" value="1"/>
</dbReference>
<comment type="subunit">
    <text evidence="2">Heterodimer of SbcC and SbcD.</text>
</comment>
<accession>A0A919U740</accession>
<dbReference type="InterPro" id="IPR038729">
    <property type="entry name" value="Rad50/SbcC_AAA"/>
</dbReference>